<keyword evidence="2 4" id="KW-0175">Coiled coil</keyword>
<protein>
    <recommendedName>
        <fullName evidence="6">IF rod domain-containing protein</fullName>
    </recommendedName>
</protein>
<keyword evidence="1 3" id="KW-0403">Intermediate filament</keyword>
<gene>
    <name evidence="7" type="ORF">RIMI_LOCUS1092066</name>
</gene>
<dbReference type="SMART" id="SM01391">
    <property type="entry name" value="Filament"/>
    <property type="match status" value="1"/>
</dbReference>
<evidence type="ECO:0000256" key="4">
    <source>
        <dbReference type="SAM" id="Coils"/>
    </source>
</evidence>
<feature type="coiled-coil region" evidence="4">
    <location>
        <begin position="271"/>
        <end position="312"/>
    </location>
</feature>
<evidence type="ECO:0000256" key="5">
    <source>
        <dbReference type="SAM" id="MobiDB-lite"/>
    </source>
</evidence>
<dbReference type="Gene3D" id="1.20.5.170">
    <property type="match status" value="1"/>
</dbReference>
<evidence type="ECO:0000256" key="1">
    <source>
        <dbReference type="ARBA" id="ARBA00022754"/>
    </source>
</evidence>
<dbReference type="PANTHER" id="PTHR23239">
    <property type="entry name" value="INTERMEDIATE FILAMENT"/>
    <property type="match status" value="1"/>
</dbReference>
<comment type="caution">
    <text evidence="7">The sequence shown here is derived from an EMBL/GenBank/DDBJ whole genome shotgun (WGS) entry which is preliminary data.</text>
</comment>
<proteinExistence type="inferred from homology"/>
<dbReference type="Gene3D" id="1.20.5.500">
    <property type="entry name" value="Single helix bin"/>
    <property type="match status" value="1"/>
</dbReference>
<organism evidence="7 8">
    <name type="scientific">Ranitomeya imitator</name>
    <name type="common">mimic poison frog</name>
    <dbReference type="NCBI Taxonomy" id="111125"/>
    <lineage>
        <taxon>Eukaryota</taxon>
        <taxon>Metazoa</taxon>
        <taxon>Chordata</taxon>
        <taxon>Craniata</taxon>
        <taxon>Vertebrata</taxon>
        <taxon>Euteleostomi</taxon>
        <taxon>Amphibia</taxon>
        <taxon>Batrachia</taxon>
        <taxon>Anura</taxon>
        <taxon>Neobatrachia</taxon>
        <taxon>Hyloidea</taxon>
        <taxon>Dendrobatidae</taxon>
        <taxon>Dendrobatinae</taxon>
        <taxon>Ranitomeya</taxon>
    </lineage>
</organism>
<dbReference type="SUPFAM" id="SSF64593">
    <property type="entry name" value="Intermediate filament protein, coiled coil region"/>
    <property type="match status" value="2"/>
</dbReference>
<dbReference type="InterPro" id="IPR018039">
    <property type="entry name" value="IF_conserved"/>
</dbReference>
<dbReference type="EMBL" id="CAUEEQ010001396">
    <property type="protein sequence ID" value="CAJ0919640.1"/>
    <property type="molecule type" value="Genomic_DNA"/>
</dbReference>
<evidence type="ECO:0000313" key="7">
    <source>
        <dbReference type="EMBL" id="CAJ0919640.1"/>
    </source>
</evidence>
<reference evidence="7" key="1">
    <citation type="submission" date="2023-07" db="EMBL/GenBank/DDBJ databases">
        <authorList>
            <person name="Stuckert A."/>
        </authorList>
    </citation>
    <scope>NUCLEOTIDE SEQUENCE</scope>
</reference>
<sequence>MPTQELRQEEMKRTSSYEDGRCWTRTSTPNGPETELGLPRGYIGGLSTARQNAVDKPLMPVATAYRRILGCLRSSYSAPSLIAIMSYSYAHSITSRGGSGISSRFPGAFGGSSIHGGHGGVGITQSVSRVVSSGFGGGASFGGAGGSSFGGGFASHSGDGLLSGNEKYTMQNLNDRLSNYLDKVRSLEEANTDLEKKIREWYETRGSVVVREQNYSAFYTTIEDLRAKILSATIDNNKVLLAIDNARLAADDFKLKHENEHSLRMGVEADINGLRKVLDELTLSRSDLELQIENLKEELAYLKKNHEEEMSEKGQQMTGTVNVEMDAAPGCDLTKVLGEMRDQYEFIAEKNRRDAEAWYLTQSESLQKEVVSNTEQVQSSKTEITELRRTLHGFEIELQSQHSMKAGLEASVAETEARYSNQLHHIQNLIGSMEAQLGDLRSDLERQNMEYKTLLDIKAHLEAEIATYRKLLEEHDQSIGGSHKESAGSATIKTTTTTKVHTIVK</sequence>
<feature type="domain" description="IF rod" evidence="6">
    <location>
        <begin position="166"/>
        <end position="479"/>
    </location>
</feature>
<evidence type="ECO:0000259" key="6">
    <source>
        <dbReference type="PROSITE" id="PS51842"/>
    </source>
</evidence>
<comment type="similarity">
    <text evidence="3">Belongs to the intermediate filament family.</text>
</comment>
<keyword evidence="8" id="KW-1185">Reference proteome</keyword>
<dbReference type="PROSITE" id="PS51842">
    <property type="entry name" value="IF_ROD_2"/>
    <property type="match status" value="1"/>
</dbReference>
<feature type="region of interest" description="Disordered" evidence="5">
    <location>
        <begin position="1"/>
        <end position="39"/>
    </location>
</feature>
<evidence type="ECO:0000313" key="8">
    <source>
        <dbReference type="Proteomes" id="UP001176940"/>
    </source>
</evidence>
<feature type="coiled-coil region" evidence="4">
    <location>
        <begin position="430"/>
        <end position="478"/>
    </location>
</feature>
<evidence type="ECO:0000256" key="3">
    <source>
        <dbReference type="RuleBase" id="RU000685"/>
    </source>
</evidence>
<dbReference type="Pfam" id="PF00038">
    <property type="entry name" value="Filament"/>
    <property type="match status" value="1"/>
</dbReference>
<evidence type="ECO:0000256" key="2">
    <source>
        <dbReference type="ARBA" id="ARBA00023054"/>
    </source>
</evidence>
<name>A0ABN9KQD6_9NEOB</name>
<accession>A0ABN9KQD6</accession>
<dbReference type="InterPro" id="IPR002957">
    <property type="entry name" value="Keratin_I"/>
</dbReference>
<dbReference type="PANTHER" id="PTHR23239:SF385">
    <property type="entry name" value="KERATIN 15, GENE 1"/>
    <property type="match status" value="1"/>
</dbReference>
<dbReference type="Gene3D" id="1.20.5.1160">
    <property type="entry name" value="Vasodilator-stimulated phosphoprotein"/>
    <property type="match status" value="1"/>
</dbReference>
<feature type="coiled-coil region" evidence="4">
    <location>
        <begin position="170"/>
        <end position="204"/>
    </location>
</feature>
<dbReference type="InterPro" id="IPR039008">
    <property type="entry name" value="IF_rod_dom"/>
</dbReference>
<feature type="compositionally biased region" description="Basic and acidic residues" evidence="5">
    <location>
        <begin position="1"/>
        <end position="22"/>
    </location>
</feature>
<dbReference type="PRINTS" id="PR01248">
    <property type="entry name" value="TYPE1KERATIN"/>
</dbReference>
<dbReference type="Proteomes" id="UP001176940">
    <property type="component" value="Unassembled WGS sequence"/>
</dbReference>
<dbReference type="PROSITE" id="PS00226">
    <property type="entry name" value="IF_ROD_1"/>
    <property type="match status" value="1"/>
</dbReference>